<name>B6IPF0_RHOCS</name>
<dbReference type="Gene3D" id="2.40.100.10">
    <property type="entry name" value="Cyclophilin-like"/>
    <property type="match status" value="1"/>
</dbReference>
<evidence type="ECO:0000256" key="1">
    <source>
        <dbReference type="ARBA" id="ARBA00013194"/>
    </source>
</evidence>
<evidence type="ECO:0000256" key="3">
    <source>
        <dbReference type="ARBA" id="ARBA00023235"/>
    </source>
</evidence>
<feature type="chain" id="PRO_5002844382" description="peptidylprolyl isomerase" evidence="4">
    <location>
        <begin position="39"/>
        <end position="320"/>
    </location>
</feature>
<dbReference type="PANTHER" id="PTHR43246">
    <property type="entry name" value="PEPTIDYL-PROLYL CIS-TRANS ISOMERASE CYP38, CHLOROPLASTIC"/>
    <property type="match status" value="1"/>
</dbReference>
<keyword evidence="3 6" id="KW-0413">Isomerase</keyword>
<dbReference type="STRING" id="414684.RC1_2265"/>
<dbReference type="InterPro" id="IPR002130">
    <property type="entry name" value="Cyclophilin-type_PPIase_dom"/>
</dbReference>
<gene>
    <name evidence="6" type="ordered locus">RC1_2265</name>
</gene>
<protein>
    <recommendedName>
        <fullName evidence="1">peptidylprolyl isomerase</fullName>
        <ecNumber evidence="1">5.2.1.8</ecNumber>
    </recommendedName>
</protein>
<dbReference type="eggNOG" id="COG0652">
    <property type="taxonomic scope" value="Bacteria"/>
</dbReference>
<dbReference type="KEGG" id="rce:RC1_2265"/>
<dbReference type="Pfam" id="PF00160">
    <property type="entry name" value="Pro_isomerase"/>
    <property type="match status" value="1"/>
</dbReference>
<evidence type="ECO:0000256" key="2">
    <source>
        <dbReference type="ARBA" id="ARBA00023110"/>
    </source>
</evidence>
<evidence type="ECO:0000256" key="4">
    <source>
        <dbReference type="SAM" id="SignalP"/>
    </source>
</evidence>
<dbReference type="SUPFAM" id="SSF50891">
    <property type="entry name" value="Cyclophilin-like"/>
    <property type="match status" value="1"/>
</dbReference>
<dbReference type="InterPro" id="IPR029000">
    <property type="entry name" value="Cyclophilin-like_dom_sf"/>
</dbReference>
<reference evidence="6 7" key="1">
    <citation type="journal article" date="2010" name="BMC Genomics">
        <title>Metabolic flexibility revealed in the genome of the cyst-forming alpha-1 proteobacterium Rhodospirillum centenum.</title>
        <authorList>
            <person name="Lu Y.K."/>
            <person name="Marden J."/>
            <person name="Han M."/>
            <person name="Swingley W.D."/>
            <person name="Mastrian S.D."/>
            <person name="Chowdhury S.R."/>
            <person name="Hao J."/>
            <person name="Helmy T."/>
            <person name="Kim S."/>
            <person name="Kurdoglu A.A."/>
            <person name="Matthies H.J."/>
            <person name="Rollo D."/>
            <person name="Stothard P."/>
            <person name="Blankenship R.E."/>
            <person name="Bauer C.E."/>
            <person name="Touchman J.W."/>
        </authorList>
    </citation>
    <scope>NUCLEOTIDE SEQUENCE [LARGE SCALE GENOMIC DNA]</scope>
    <source>
        <strain evidence="7">ATCC 51521 / SW</strain>
    </source>
</reference>
<feature type="signal peptide" evidence="4">
    <location>
        <begin position="1"/>
        <end position="38"/>
    </location>
</feature>
<dbReference type="EC" id="5.2.1.8" evidence="1"/>
<sequence length="320" mass="33704">MPRLPLPPAPTIRPAARLSAALLPAALLSALLLSAAAAAEAPARGPTVSEVIAAAAPDDWRGIDPDSTLVMELASGPVILELAPALAPQHVANIRALVREGYFDGLTVVRVQDNYVAQWGDPEEEDGSGSRPIRTAKAALPPEFVVRDGAALRFDAIPGPDAYAPETGFVGGFPAARNPRTGEVWGAHCYGTVGVSRGDPDSGSGAGLYAVIGHAPRHLDRNITVVGRVLEGIERLSSLPRGTGRLGFYETAAERAPILRVRLVADMPAAEQPALQVLKTGTPTWDAYVDARRNRRDPWFVEPAGAADVCNTLPPVRRAP</sequence>
<keyword evidence="4" id="KW-0732">Signal</keyword>
<evidence type="ECO:0000313" key="6">
    <source>
        <dbReference type="EMBL" id="ACI99652.1"/>
    </source>
</evidence>
<dbReference type="HOGENOM" id="CLU_068027_0_0_5"/>
<dbReference type="PROSITE" id="PS50072">
    <property type="entry name" value="CSA_PPIASE_2"/>
    <property type="match status" value="1"/>
</dbReference>
<dbReference type="InterPro" id="IPR044665">
    <property type="entry name" value="E_coli_cyclophilin_A-like"/>
</dbReference>
<dbReference type="RefSeq" id="WP_012567437.1">
    <property type="nucleotide sequence ID" value="NC_011420.2"/>
</dbReference>
<evidence type="ECO:0000313" key="7">
    <source>
        <dbReference type="Proteomes" id="UP000001591"/>
    </source>
</evidence>
<keyword evidence="2" id="KW-0697">Rotamase</keyword>
<keyword evidence="7" id="KW-1185">Reference proteome</keyword>
<accession>B6IPF0</accession>
<dbReference type="GO" id="GO:0003755">
    <property type="term" value="F:peptidyl-prolyl cis-trans isomerase activity"/>
    <property type="evidence" value="ECO:0007669"/>
    <property type="project" value="UniProtKB-KW"/>
</dbReference>
<dbReference type="EMBL" id="CP000613">
    <property type="protein sequence ID" value="ACI99652.1"/>
    <property type="molecule type" value="Genomic_DNA"/>
</dbReference>
<dbReference type="Proteomes" id="UP000001591">
    <property type="component" value="Chromosome"/>
</dbReference>
<dbReference type="AlphaFoldDB" id="B6IPF0"/>
<proteinExistence type="predicted"/>
<feature type="domain" description="PPIase cyclophilin-type" evidence="5">
    <location>
        <begin position="76"/>
        <end position="263"/>
    </location>
</feature>
<evidence type="ECO:0000259" key="5">
    <source>
        <dbReference type="PROSITE" id="PS50072"/>
    </source>
</evidence>
<organism evidence="6 7">
    <name type="scientific">Rhodospirillum centenum (strain ATCC 51521 / SW)</name>
    <dbReference type="NCBI Taxonomy" id="414684"/>
    <lineage>
        <taxon>Bacteria</taxon>
        <taxon>Pseudomonadati</taxon>
        <taxon>Pseudomonadota</taxon>
        <taxon>Alphaproteobacteria</taxon>
        <taxon>Rhodospirillales</taxon>
        <taxon>Rhodospirillaceae</taxon>
        <taxon>Rhodospirillum</taxon>
    </lineage>
</organism>
<dbReference type="OrthoDB" id="9807797at2"/>